<keyword evidence="6" id="KW-1185">Reference proteome</keyword>
<comment type="similarity">
    <text evidence="1 3">Belongs to the type-B carboxylesterase/lipase family.</text>
</comment>
<evidence type="ECO:0000256" key="3">
    <source>
        <dbReference type="RuleBase" id="RU361235"/>
    </source>
</evidence>
<dbReference type="InterPro" id="IPR029058">
    <property type="entry name" value="AB_hydrolase_fold"/>
</dbReference>
<dbReference type="OrthoDB" id="408631at2759"/>
<evidence type="ECO:0000256" key="2">
    <source>
        <dbReference type="ARBA" id="ARBA00022801"/>
    </source>
</evidence>
<dbReference type="EC" id="3.1.1.-" evidence="3"/>
<dbReference type="Proteomes" id="UP000503462">
    <property type="component" value="Chromosome 3"/>
</dbReference>
<dbReference type="Pfam" id="PF00135">
    <property type="entry name" value="COesterase"/>
    <property type="match status" value="1"/>
</dbReference>
<protein>
    <recommendedName>
        <fullName evidence="3">Carboxylic ester hydrolase</fullName>
        <ecNumber evidence="3">3.1.1.-</ecNumber>
    </recommendedName>
</protein>
<dbReference type="PANTHER" id="PTHR43142:SF1">
    <property type="entry name" value="CARBOXYLIC ESTER HYDROLASE"/>
    <property type="match status" value="1"/>
</dbReference>
<dbReference type="Gene3D" id="3.40.50.1820">
    <property type="entry name" value="alpha/beta hydrolase"/>
    <property type="match status" value="2"/>
</dbReference>
<dbReference type="PANTHER" id="PTHR43142">
    <property type="entry name" value="CARBOXYLIC ESTER HYDROLASE"/>
    <property type="match status" value="1"/>
</dbReference>
<feature type="domain" description="Carboxylesterase type B" evidence="4">
    <location>
        <begin position="25"/>
        <end position="206"/>
    </location>
</feature>
<reference evidence="5 6" key="1">
    <citation type="journal article" date="2016" name="Sci. Rep.">
        <title>Peltaster fructicola genome reveals evolution from an invasive phytopathogen to an ectophytic parasite.</title>
        <authorList>
            <person name="Xu C."/>
            <person name="Chen H."/>
            <person name="Gleason M.L."/>
            <person name="Xu J.R."/>
            <person name="Liu H."/>
            <person name="Zhang R."/>
            <person name="Sun G."/>
        </authorList>
    </citation>
    <scope>NUCLEOTIDE SEQUENCE [LARGE SCALE GENOMIC DNA]</scope>
    <source>
        <strain evidence="5 6">LNHT1506</strain>
    </source>
</reference>
<dbReference type="GO" id="GO:0016787">
    <property type="term" value="F:hydrolase activity"/>
    <property type="evidence" value="ECO:0007669"/>
    <property type="project" value="UniProtKB-KW"/>
</dbReference>
<dbReference type="AlphaFoldDB" id="A0A6H0XXT0"/>
<dbReference type="SUPFAM" id="SSF53474">
    <property type="entry name" value="alpha/beta-Hydrolases"/>
    <property type="match status" value="1"/>
</dbReference>
<keyword evidence="2 3" id="KW-0378">Hydrolase</keyword>
<name>A0A6H0XXT0_9PEZI</name>
<evidence type="ECO:0000313" key="5">
    <source>
        <dbReference type="EMBL" id="QIW99571.1"/>
    </source>
</evidence>
<gene>
    <name evidence="5" type="ORF">AMS68_005089</name>
</gene>
<dbReference type="InterPro" id="IPR002018">
    <property type="entry name" value="CarbesteraseB"/>
</dbReference>
<sequence>MTRIDTPRGPITAHVEDGLVYARCIQFATAERWQKPVPAKWTEVRDCTKIGPICPQHKFRFEFVIGEMPLDRPMSEDCLNLSVIAPENAENLPVLVWFHGGANISGGADIDLMDTSGLAKLGLVTVCVQYRLGVYGAVEIPGHAPANLHVYDQMESLRWVKENAASFGGDPSRITIMGQSAGGWAVYNMLLAPTDGLFQKAIMISAPLDIRPKGGYGDLVKKRLPGDLLDIQAECQKERDGIDDYSADRRQAPFPADLNKRIAERKDVELLTGWTADDCLPFLRLVPASKLLISIPFIGNSMEYYIGKAATTLVFKRGNQQLAQKWSSSGKKATTFEFQWFPEGSPFRACHCIEMPFIFGGWANWASAPLLAGPDSEEVIARLAPMVKQMLLTFIKDGLEDGKHIPINAQFSEKSYL</sequence>
<dbReference type="EMBL" id="CP051141">
    <property type="protein sequence ID" value="QIW99571.1"/>
    <property type="molecule type" value="Genomic_DNA"/>
</dbReference>
<proteinExistence type="inferred from homology"/>
<dbReference type="InterPro" id="IPR019826">
    <property type="entry name" value="Carboxylesterase_B_AS"/>
</dbReference>
<evidence type="ECO:0000256" key="1">
    <source>
        <dbReference type="ARBA" id="ARBA00005964"/>
    </source>
</evidence>
<evidence type="ECO:0000313" key="6">
    <source>
        <dbReference type="Proteomes" id="UP000503462"/>
    </source>
</evidence>
<organism evidence="5 6">
    <name type="scientific">Peltaster fructicola</name>
    <dbReference type="NCBI Taxonomy" id="286661"/>
    <lineage>
        <taxon>Eukaryota</taxon>
        <taxon>Fungi</taxon>
        <taxon>Dikarya</taxon>
        <taxon>Ascomycota</taxon>
        <taxon>Pezizomycotina</taxon>
        <taxon>Dothideomycetes</taxon>
        <taxon>Dothideomycetes incertae sedis</taxon>
        <taxon>Peltaster</taxon>
    </lineage>
</organism>
<accession>A0A6H0XXT0</accession>
<evidence type="ECO:0000259" key="4">
    <source>
        <dbReference type="Pfam" id="PF00135"/>
    </source>
</evidence>
<dbReference type="PROSITE" id="PS00122">
    <property type="entry name" value="CARBOXYLESTERASE_B_1"/>
    <property type="match status" value="1"/>
</dbReference>